<comment type="cofactor">
    <cofactor evidence="1 3">
        <name>pyridoxal 5'-phosphate</name>
        <dbReference type="ChEBI" id="CHEBI:597326"/>
    </cofactor>
</comment>
<proteinExistence type="inferred from homology"/>
<dbReference type="GO" id="GO:0030170">
    <property type="term" value="F:pyridoxal phosphate binding"/>
    <property type="evidence" value="ECO:0007669"/>
    <property type="project" value="InterPro"/>
</dbReference>
<dbReference type="eggNOG" id="KOG0053">
    <property type="taxonomic scope" value="Eukaryota"/>
</dbReference>
<accession>M7TWR1</accession>
<dbReference type="SUPFAM" id="SSF53383">
    <property type="entry name" value="PLP-dependent transferases"/>
    <property type="match status" value="1"/>
</dbReference>
<dbReference type="InterPro" id="IPR015424">
    <property type="entry name" value="PyrdxlP-dep_Trfase"/>
</dbReference>
<dbReference type="GO" id="GO:0019346">
    <property type="term" value="P:transsulfuration"/>
    <property type="evidence" value="ECO:0007669"/>
    <property type="project" value="InterPro"/>
</dbReference>
<dbReference type="Gene3D" id="3.40.640.10">
    <property type="entry name" value="Type I PLP-dependent aspartate aminotransferase-like (Major domain)"/>
    <property type="match status" value="1"/>
</dbReference>
<reference evidence="5" key="1">
    <citation type="journal article" date="2013" name="Genome Announc.">
        <title>Draft genome sequence of the grapevine dieback fungus Eutypa lata UCR-EL1.</title>
        <authorList>
            <person name="Blanco-Ulate B."/>
            <person name="Rolshausen P.E."/>
            <person name="Cantu D."/>
        </authorList>
    </citation>
    <scope>NUCLEOTIDE SEQUENCE [LARGE SCALE GENOMIC DNA]</scope>
    <source>
        <strain evidence="5">UCR-EL1</strain>
    </source>
</reference>
<evidence type="ECO:0000256" key="3">
    <source>
        <dbReference type="RuleBase" id="RU362118"/>
    </source>
</evidence>
<dbReference type="EMBL" id="KB705711">
    <property type="protein sequence ID" value="EMR71090.1"/>
    <property type="molecule type" value="Genomic_DNA"/>
</dbReference>
<dbReference type="AlphaFoldDB" id="M7TWR1"/>
<dbReference type="GO" id="GO:0003962">
    <property type="term" value="F:cystathionine gamma-synthase activity"/>
    <property type="evidence" value="ECO:0007669"/>
    <property type="project" value="TreeGrafter"/>
</dbReference>
<evidence type="ECO:0000256" key="1">
    <source>
        <dbReference type="ARBA" id="ARBA00001933"/>
    </source>
</evidence>
<dbReference type="Proteomes" id="UP000012174">
    <property type="component" value="Unassembled WGS sequence"/>
</dbReference>
<dbReference type="InterPro" id="IPR000277">
    <property type="entry name" value="Cys/Met-Metab_PyrdxlP-dep_enz"/>
</dbReference>
<dbReference type="Gene3D" id="3.90.1150.10">
    <property type="entry name" value="Aspartate Aminotransferase, domain 1"/>
    <property type="match status" value="1"/>
</dbReference>
<dbReference type="Pfam" id="PF01053">
    <property type="entry name" value="Cys_Met_Meta_PP"/>
    <property type="match status" value="1"/>
</dbReference>
<keyword evidence="5" id="KW-1185">Reference proteome</keyword>
<gene>
    <name evidence="4" type="ORF">UCREL1_1871</name>
</gene>
<dbReference type="InterPro" id="IPR051750">
    <property type="entry name" value="Trans-sulfuration_enzymes"/>
</dbReference>
<sequence length="314" mass="34696">MKAIFDVTRAILRYLHRVTPGPVTVVTYGFLYVDTIKVLSKFGTNNTTVYGFGSSSELDELEDRLKSGARIGALYTEFPTNPLLTCIDLHRVRRLADKYDFIVVCDDTIGTSVNVEILPLVDVLVTSLTKLFSGACNVMGGRELQKTLSDIFEDTYFPEDAKVMAKNGADFPQRVKGMNDHAQAVATLLQSRPDLVKHIYYPSIGPSKHVYDLLRHPGAGYGYLLTIEFVSPAVAIAFYDVLHVAKGPSLGTNFTLACPCTLFAHYTELDMVAGYGVVEHLVRISVGVERDIVQRVQKALDVAEVVLRKGLEDQ</sequence>
<keyword evidence="2 3" id="KW-0663">Pyridoxal phosphate</keyword>
<protein>
    <submittedName>
        <fullName evidence="4">Putative cystathionine gamma-synthase protein</fullName>
    </submittedName>
</protein>
<dbReference type="PANTHER" id="PTHR42699:SF1">
    <property type="entry name" value="CYSTATHIONINE GAMMA-SYNTHASE-RELATED"/>
    <property type="match status" value="1"/>
</dbReference>
<evidence type="ECO:0000313" key="5">
    <source>
        <dbReference type="Proteomes" id="UP000012174"/>
    </source>
</evidence>
<dbReference type="OrthoDB" id="310895at2759"/>
<dbReference type="STRING" id="1287681.M7TWR1"/>
<dbReference type="InterPro" id="IPR015422">
    <property type="entry name" value="PyrdxlP-dep_Trfase_small"/>
</dbReference>
<dbReference type="InterPro" id="IPR015421">
    <property type="entry name" value="PyrdxlP-dep_Trfase_major"/>
</dbReference>
<dbReference type="PANTHER" id="PTHR42699">
    <property type="match status" value="1"/>
</dbReference>
<dbReference type="HOGENOM" id="CLU_011302_0_1_1"/>
<evidence type="ECO:0000256" key="2">
    <source>
        <dbReference type="ARBA" id="ARBA00022898"/>
    </source>
</evidence>
<organism evidence="4 5">
    <name type="scientific">Eutypa lata (strain UCR-EL1)</name>
    <name type="common">Grapevine dieback disease fungus</name>
    <name type="synonym">Eutypa armeniacae</name>
    <dbReference type="NCBI Taxonomy" id="1287681"/>
    <lineage>
        <taxon>Eukaryota</taxon>
        <taxon>Fungi</taxon>
        <taxon>Dikarya</taxon>
        <taxon>Ascomycota</taxon>
        <taxon>Pezizomycotina</taxon>
        <taxon>Sordariomycetes</taxon>
        <taxon>Xylariomycetidae</taxon>
        <taxon>Xylariales</taxon>
        <taxon>Diatrypaceae</taxon>
        <taxon>Eutypa</taxon>
    </lineage>
</organism>
<comment type="similarity">
    <text evidence="3">Belongs to the trans-sulfuration enzymes family.</text>
</comment>
<dbReference type="KEGG" id="ela:UCREL1_1871"/>
<evidence type="ECO:0000313" key="4">
    <source>
        <dbReference type="EMBL" id="EMR71090.1"/>
    </source>
</evidence>
<name>M7TWR1_EUTLA</name>